<evidence type="ECO:0000313" key="1">
    <source>
        <dbReference type="EMBL" id="KAJ7557526.1"/>
    </source>
</evidence>
<dbReference type="EMBL" id="CM055096">
    <property type="protein sequence ID" value="KAJ7557526.1"/>
    <property type="molecule type" value="Genomic_DNA"/>
</dbReference>
<dbReference type="Proteomes" id="UP001162992">
    <property type="component" value="Chromosome 5"/>
</dbReference>
<keyword evidence="2" id="KW-1185">Reference proteome</keyword>
<accession>A0ACC2DTI7</accession>
<comment type="caution">
    <text evidence="1">The sequence shown here is derived from an EMBL/GenBank/DDBJ whole genome shotgun (WGS) entry which is preliminary data.</text>
</comment>
<sequence length="205" mass="23743">MGPLACIAHISDVTITITTLSDHSFLSFCNGYVIAPLHLPNIMPHNTFLVLLRPLLTKLPSSQFLEICHRIALLTIKRQFFLPVFILLHPSPSLPRHLYLRRNTHSLIVLGTLRSATNIIYMSSMLGSSLSTLLKMQYKYLLRCKKSANVVFEDKRLIDLLYNRSSSRFWQEFFPHTTPFPLQDLYAWTWYPLTYTLFSKKRAAI</sequence>
<reference evidence="2" key="1">
    <citation type="journal article" date="2024" name="Proc. Natl. Acad. Sci. U.S.A.">
        <title>Extraordinary preservation of gene collinearity over three hundred million years revealed in homosporous lycophytes.</title>
        <authorList>
            <person name="Li C."/>
            <person name="Wickell D."/>
            <person name="Kuo L.Y."/>
            <person name="Chen X."/>
            <person name="Nie B."/>
            <person name="Liao X."/>
            <person name="Peng D."/>
            <person name="Ji J."/>
            <person name="Jenkins J."/>
            <person name="Williams M."/>
            <person name="Shu S."/>
            <person name="Plott C."/>
            <person name="Barry K."/>
            <person name="Rajasekar S."/>
            <person name="Grimwood J."/>
            <person name="Han X."/>
            <person name="Sun S."/>
            <person name="Hou Z."/>
            <person name="He W."/>
            <person name="Dai G."/>
            <person name="Sun C."/>
            <person name="Schmutz J."/>
            <person name="Leebens-Mack J.H."/>
            <person name="Li F.W."/>
            <person name="Wang L."/>
        </authorList>
    </citation>
    <scope>NUCLEOTIDE SEQUENCE [LARGE SCALE GENOMIC DNA]</scope>
    <source>
        <strain evidence="2">cv. PW_Plant_1</strain>
    </source>
</reference>
<gene>
    <name evidence="1" type="ORF">O6H91_05G130500</name>
</gene>
<organism evidence="1 2">
    <name type="scientific">Diphasiastrum complanatum</name>
    <name type="common">Issler's clubmoss</name>
    <name type="synonym">Lycopodium complanatum</name>
    <dbReference type="NCBI Taxonomy" id="34168"/>
    <lineage>
        <taxon>Eukaryota</taxon>
        <taxon>Viridiplantae</taxon>
        <taxon>Streptophyta</taxon>
        <taxon>Embryophyta</taxon>
        <taxon>Tracheophyta</taxon>
        <taxon>Lycopodiopsida</taxon>
        <taxon>Lycopodiales</taxon>
        <taxon>Lycopodiaceae</taxon>
        <taxon>Lycopodioideae</taxon>
        <taxon>Diphasiastrum</taxon>
    </lineage>
</organism>
<protein>
    <submittedName>
        <fullName evidence="1">Uncharacterized protein</fullName>
    </submittedName>
</protein>
<evidence type="ECO:0000313" key="2">
    <source>
        <dbReference type="Proteomes" id="UP001162992"/>
    </source>
</evidence>
<proteinExistence type="predicted"/>
<name>A0ACC2DTI7_DIPCM</name>